<dbReference type="InParanoid" id="A0A2V0PA92"/>
<sequence length="1168" mass="116027">MLRASANAEGRAGGAQRALLRAILQPRGHEQMAFADGTEVLHALAAQGRCWDEYSDLLSPLLAVLKSQRDSAAPADIASALSALAQLGAPWKGHVRSAAQALLSALRRRSGVPRAALAEALWALAALGARAAEGADELLDALRDAAASGMANGSGGGGSSSGGGTTAELGPRHAAWAIWAAGEVGAPLGPEGLSALVAAAAARGAAGAPAATVDDLTAVLVGASKAPRANGDPGLKRALLALAEGFDAAAFAPSPDAAAEALHALGQLGVHPRRLVDGLAEAATRGGAERKLSGRQLHLIAAGLAMLRTPAECRGPVGRLVRELATRVRSGAAGCGGAGPSGGVTPADAVVTAWAAAISDQGDLSRDVSQLCGWAAGAGSWRGQPRCMHAQLWQCHMFLVDAARIPGFGRANGLHTAVPSRHLDAARAAWLTGLHGRTSELQMQVHARLLELPRLVTDVRLEAPTSGGGYRTVDITATHVPTGRRVAIEVDGPSHFVAESGGRDESAWPPRGETGARDRALEAEGYVVVTVPYWAWTARRRPQGKRKRGGATAEEAADAEAQLQCLRTRILKATSLLEPRGGPRGGARAGRPAAAGAVAAPAPAAAAGTASAAAAAAAAVGAPGTGAAPAAAPANGPAAAAAAGQADGSAAAASPAQPEKPRLPTAFIIMPARAIAAARCVRIARHAVSAAAAAKAGTAASTPVQTVMLTPPTVRRPSGTPLPRPHGAPAALVFRTPAAHGTPGLAAPPLARRLLATPVRSVLATPAAGAAAGHSAQPHLPPPKPAGDSPRAPLQRLSPQQTPGQETPETACKRRRVCLPSPVPVPTLLRPSATSVQKKQRAAGAPAPMPPLPPATQPQPPPQIAPPLPQSAPPPLPRTAPPPLPRAAQPPLPRAVQPPLPQSAPAPLPANKAQGSWPPPSQPPPPPRPTPAPQPRPPPGPMLAQTALPNRQGPPPGPLPPFTAANAAQPPPMQCAAQPQLPPGFRFAPPSAPPQGGPVFGGGLPVRRFGGGGGGGGSGGSGGGGGGSGSGSGSGSGAQYSGGAGGGSGGNGAASGGSSASGSAGSGGGGGSTSGGQYTLVRLVPSASFFGPSPAQPQPAAPPHAQPAQPPEARAAPPPQAAAPAPAPALSQSMLNAPWRQPQQQEQPPPPALPWQPQAHAAQYCPQR</sequence>
<feature type="compositionally biased region" description="Gly residues" evidence="1">
    <location>
        <begin position="1064"/>
        <end position="1074"/>
    </location>
</feature>
<organism evidence="3 4">
    <name type="scientific">Raphidocelis subcapitata</name>
    <dbReference type="NCBI Taxonomy" id="307507"/>
    <lineage>
        <taxon>Eukaryota</taxon>
        <taxon>Viridiplantae</taxon>
        <taxon>Chlorophyta</taxon>
        <taxon>core chlorophytes</taxon>
        <taxon>Chlorophyceae</taxon>
        <taxon>CS clade</taxon>
        <taxon>Sphaeropleales</taxon>
        <taxon>Selenastraceae</taxon>
        <taxon>Raphidocelis</taxon>
    </lineage>
</organism>
<gene>
    <name evidence="3" type="ORF">Rsub_09634</name>
</gene>
<protein>
    <recommendedName>
        <fullName evidence="2">RAP domain-containing protein</fullName>
    </recommendedName>
</protein>
<evidence type="ECO:0000256" key="1">
    <source>
        <dbReference type="SAM" id="MobiDB-lite"/>
    </source>
</evidence>
<feature type="compositionally biased region" description="Low complexity" evidence="1">
    <location>
        <begin position="1155"/>
        <end position="1168"/>
    </location>
</feature>
<evidence type="ECO:0000313" key="3">
    <source>
        <dbReference type="EMBL" id="GBF96778.1"/>
    </source>
</evidence>
<dbReference type="OrthoDB" id="562731at2759"/>
<dbReference type="STRING" id="307507.A0A2V0PA92"/>
<feature type="compositionally biased region" description="Pro residues" evidence="1">
    <location>
        <begin position="847"/>
        <end position="908"/>
    </location>
</feature>
<dbReference type="InterPro" id="IPR013584">
    <property type="entry name" value="RAP"/>
</dbReference>
<name>A0A2V0PA92_9CHLO</name>
<dbReference type="Pfam" id="PF08373">
    <property type="entry name" value="RAP"/>
    <property type="match status" value="1"/>
</dbReference>
<comment type="caution">
    <text evidence="3">The sequence shown here is derived from an EMBL/GenBank/DDBJ whole genome shotgun (WGS) entry which is preliminary data.</text>
</comment>
<feature type="region of interest" description="Disordered" evidence="1">
    <location>
        <begin position="710"/>
        <end position="729"/>
    </location>
</feature>
<feature type="compositionally biased region" description="Pro residues" evidence="1">
    <location>
        <begin position="917"/>
        <end position="941"/>
    </location>
</feature>
<evidence type="ECO:0000259" key="2">
    <source>
        <dbReference type="Pfam" id="PF08373"/>
    </source>
</evidence>
<feature type="compositionally biased region" description="Low complexity" evidence="1">
    <location>
        <begin position="1137"/>
        <end position="1146"/>
    </location>
</feature>
<reference evidence="3 4" key="1">
    <citation type="journal article" date="2018" name="Sci. Rep.">
        <title>Raphidocelis subcapitata (=Pseudokirchneriella subcapitata) provides an insight into genome evolution and environmental adaptations in the Sphaeropleales.</title>
        <authorList>
            <person name="Suzuki S."/>
            <person name="Yamaguchi H."/>
            <person name="Nakajima N."/>
            <person name="Kawachi M."/>
        </authorList>
    </citation>
    <scope>NUCLEOTIDE SEQUENCE [LARGE SCALE GENOMIC DNA]</scope>
    <source>
        <strain evidence="3 4">NIES-35</strain>
    </source>
</reference>
<feature type="region of interest" description="Disordered" evidence="1">
    <location>
        <begin position="767"/>
        <end position="1168"/>
    </location>
</feature>
<feature type="compositionally biased region" description="Low complexity" evidence="1">
    <location>
        <begin position="964"/>
        <end position="979"/>
    </location>
</feature>
<feature type="compositionally biased region" description="Gly residues" evidence="1">
    <location>
        <begin position="998"/>
        <end position="1055"/>
    </location>
</feature>
<dbReference type="Proteomes" id="UP000247498">
    <property type="component" value="Unassembled WGS sequence"/>
</dbReference>
<accession>A0A2V0PA92</accession>
<feature type="domain" description="RAP" evidence="2">
    <location>
        <begin position="488"/>
        <end position="537"/>
    </location>
</feature>
<dbReference type="EMBL" id="BDRX01000086">
    <property type="protein sequence ID" value="GBF96778.1"/>
    <property type="molecule type" value="Genomic_DNA"/>
</dbReference>
<keyword evidence="4" id="KW-1185">Reference proteome</keyword>
<feature type="compositionally biased region" description="Pro residues" evidence="1">
    <location>
        <begin position="952"/>
        <end position="961"/>
    </location>
</feature>
<proteinExistence type="predicted"/>
<dbReference type="AlphaFoldDB" id="A0A2V0PA92"/>
<feature type="compositionally biased region" description="Polar residues" evidence="1">
    <location>
        <begin position="797"/>
        <end position="808"/>
    </location>
</feature>
<evidence type="ECO:0000313" key="4">
    <source>
        <dbReference type="Proteomes" id="UP000247498"/>
    </source>
</evidence>
<feature type="compositionally biased region" description="Pro residues" evidence="1">
    <location>
        <begin position="1094"/>
        <end position="1127"/>
    </location>
</feature>